<dbReference type="Pfam" id="PF12697">
    <property type="entry name" value="Abhydrolase_6"/>
    <property type="match status" value="1"/>
</dbReference>
<feature type="active site" description="Charge relay system" evidence="1">
    <location>
        <position position="236"/>
    </location>
</feature>
<feature type="active site" description="Nucleophile" evidence="1">
    <location>
        <position position="104"/>
    </location>
</feature>
<dbReference type="InterPro" id="IPR029058">
    <property type="entry name" value="AB_hydrolase_fold"/>
</dbReference>
<dbReference type="AlphaFoldDB" id="A0A0C7NHD7"/>
<organism evidence="3 4">
    <name type="scientific">Defluviitoga tunisiensis</name>
    <dbReference type="NCBI Taxonomy" id="1006576"/>
    <lineage>
        <taxon>Bacteria</taxon>
        <taxon>Thermotogati</taxon>
        <taxon>Thermotogota</taxon>
        <taxon>Thermotogae</taxon>
        <taxon>Petrotogales</taxon>
        <taxon>Petrotogaceae</taxon>
        <taxon>Defluviitoga</taxon>
    </lineage>
</organism>
<dbReference type="OrthoDB" id="9786110at2"/>
<keyword evidence="4" id="KW-1185">Reference proteome</keyword>
<evidence type="ECO:0000256" key="1">
    <source>
        <dbReference type="PIRSR" id="PIRSR017388-1"/>
    </source>
</evidence>
<dbReference type="PIRSF" id="PIRSF017388">
    <property type="entry name" value="Esterase_lipase"/>
    <property type="match status" value="1"/>
</dbReference>
<dbReference type="PANTHER" id="PTHR11614">
    <property type="entry name" value="PHOSPHOLIPASE-RELATED"/>
    <property type="match status" value="1"/>
</dbReference>
<sequence>MYFFDKIPENTYVSPISKELYIKGDRNEAVLLLHGYTGSPHDMYYLGKELNKGGFTVYIPRLPGHGTNSQDFLNSNWHDWLRKSLESYLNLKSYYEKVYVIGLSMGGVLTALIAEKFEPEKIVLAAPAFIATDWRIKLTPFFKYFIKKVPKNNPPVFEDERLNYLAQQYWNYDWPSKAAELYKLQKMATKNLSKITSDTFIILSKKDDAVPFYVKDLIENNIKSKKTFLILENSGHVVVNDSEREKVAQETLKWLKIE</sequence>
<dbReference type="Proteomes" id="UP000032809">
    <property type="component" value="Chromosome I"/>
</dbReference>
<protein>
    <submittedName>
        <fullName evidence="3">Esterase</fullName>
    </submittedName>
</protein>
<dbReference type="Gene3D" id="3.40.50.1820">
    <property type="entry name" value="alpha/beta hydrolase"/>
    <property type="match status" value="1"/>
</dbReference>
<name>A0A0C7NHD7_DEFTU</name>
<dbReference type="HOGENOM" id="CLU_076594_0_0_0"/>
<dbReference type="ESTHER" id="9them-a0a0c7nhd7">
    <property type="family name" value="CarbLipBact_2"/>
</dbReference>
<evidence type="ECO:0000313" key="3">
    <source>
        <dbReference type="EMBL" id="CEP77386.1"/>
    </source>
</evidence>
<dbReference type="InterPro" id="IPR012354">
    <property type="entry name" value="Esterase_lipase"/>
</dbReference>
<dbReference type="STRING" id="1006576.DTL3_0052"/>
<feature type="domain" description="AB hydrolase-1" evidence="2">
    <location>
        <begin position="30"/>
        <end position="249"/>
    </location>
</feature>
<dbReference type="SUPFAM" id="SSF53474">
    <property type="entry name" value="alpha/beta-Hydrolases"/>
    <property type="match status" value="1"/>
</dbReference>
<dbReference type="EMBL" id="LN824141">
    <property type="protein sequence ID" value="CEP77386.1"/>
    <property type="molecule type" value="Genomic_DNA"/>
</dbReference>
<dbReference type="KEGG" id="dtn:DTL3_0052"/>
<proteinExistence type="predicted"/>
<feature type="active site" description="Charge relay system" evidence="1">
    <location>
        <position position="207"/>
    </location>
</feature>
<dbReference type="RefSeq" id="WP_045087020.1">
    <property type="nucleotide sequence ID" value="NZ_LN824141.1"/>
</dbReference>
<evidence type="ECO:0000313" key="4">
    <source>
        <dbReference type="Proteomes" id="UP000032809"/>
    </source>
</evidence>
<reference evidence="4" key="1">
    <citation type="submission" date="2014-11" db="EMBL/GenBank/DDBJ databases">
        <authorList>
            <person name="Wibberg D."/>
        </authorList>
    </citation>
    <scope>NUCLEOTIDE SEQUENCE [LARGE SCALE GENOMIC DNA]</scope>
    <source>
        <strain evidence="4">L3</strain>
    </source>
</reference>
<accession>A0A0C7NHD7</accession>
<dbReference type="InterPro" id="IPR000073">
    <property type="entry name" value="AB_hydrolase_1"/>
</dbReference>
<dbReference type="GO" id="GO:0052689">
    <property type="term" value="F:carboxylic ester hydrolase activity"/>
    <property type="evidence" value="ECO:0007669"/>
    <property type="project" value="InterPro"/>
</dbReference>
<dbReference type="InterPro" id="IPR051044">
    <property type="entry name" value="MAG_DAG_Lipase"/>
</dbReference>
<evidence type="ECO:0000259" key="2">
    <source>
        <dbReference type="Pfam" id="PF12697"/>
    </source>
</evidence>
<gene>
    <name evidence="3" type="ORF">DTL3_0052</name>
</gene>